<evidence type="ECO:0000256" key="2">
    <source>
        <dbReference type="ARBA" id="ARBA00022679"/>
    </source>
</evidence>
<dbReference type="CDD" id="cd02440">
    <property type="entry name" value="AdoMet_MTases"/>
    <property type="match status" value="1"/>
</dbReference>
<proteinExistence type="predicted"/>
<dbReference type="SUPFAM" id="SSF53335">
    <property type="entry name" value="S-adenosyl-L-methionine-dependent methyltransferases"/>
    <property type="match status" value="1"/>
</dbReference>
<feature type="transmembrane region" description="Helical" evidence="4">
    <location>
        <begin position="230"/>
        <end position="251"/>
    </location>
</feature>
<dbReference type="PANTHER" id="PTHR43042:SF2">
    <property type="entry name" value="SAM-DEPENDENT METHYLTRANSFERASE"/>
    <property type="match status" value="1"/>
</dbReference>
<dbReference type="InterPro" id="IPR013780">
    <property type="entry name" value="Glyco_hydro_b"/>
</dbReference>
<reference evidence="6 7" key="1">
    <citation type="journal article" date="2016" name="Nat. Commun.">
        <title>Thousands of microbial genomes shed light on interconnected biogeochemical processes in an aquifer system.</title>
        <authorList>
            <person name="Anantharaman K."/>
            <person name="Brown C.T."/>
            <person name="Hug L.A."/>
            <person name="Sharon I."/>
            <person name="Castelle C.J."/>
            <person name="Probst A.J."/>
            <person name="Thomas B.C."/>
            <person name="Singh A."/>
            <person name="Wilkins M.J."/>
            <person name="Karaoz U."/>
            <person name="Brodie E.L."/>
            <person name="Williams K.H."/>
            <person name="Hubbard S.S."/>
            <person name="Banfield J.F."/>
        </authorList>
    </citation>
    <scope>NUCLEOTIDE SEQUENCE [LARGE SCALE GENOMIC DNA]</scope>
</reference>
<gene>
    <name evidence="6" type="ORF">A3A93_05695</name>
</gene>
<dbReference type="InterPro" id="IPR019614">
    <property type="entry name" value="SAM-dep_methyl-trfase"/>
</dbReference>
<feature type="domain" description="S-adenosylmethionine-dependent methyltransferase" evidence="5">
    <location>
        <begin position="70"/>
        <end position="202"/>
    </location>
</feature>
<keyword evidence="3" id="KW-0949">S-adenosyl-L-methionine</keyword>
<organism evidence="6 7">
    <name type="scientific">Candidatus Roizmanbacteria bacterium RIFCSPLOWO2_01_FULL_38_12</name>
    <dbReference type="NCBI Taxonomy" id="1802061"/>
    <lineage>
        <taxon>Bacteria</taxon>
        <taxon>Candidatus Roizmaniibacteriota</taxon>
    </lineage>
</organism>
<keyword evidence="1" id="KW-0489">Methyltransferase</keyword>
<dbReference type="GO" id="GO:0032259">
    <property type="term" value="P:methylation"/>
    <property type="evidence" value="ECO:0007669"/>
    <property type="project" value="UniProtKB-KW"/>
</dbReference>
<dbReference type="Pfam" id="PF10672">
    <property type="entry name" value="Methyltrans_SAM"/>
    <property type="match status" value="1"/>
</dbReference>
<keyword evidence="2" id="KW-0808">Transferase</keyword>
<dbReference type="AlphaFoldDB" id="A0A1F7IV57"/>
<comment type="caution">
    <text evidence="6">The sequence shown here is derived from an EMBL/GenBank/DDBJ whole genome shotgun (WGS) entry which is preliminary data.</text>
</comment>
<evidence type="ECO:0000259" key="5">
    <source>
        <dbReference type="Pfam" id="PF10672"/>
    </source>
</evidence>
<evidence type="ECO:0000256" key="3">
    <source>
        <dbReference type="ARBA" id="ARBA00022691"/>
    </source>
</evidence>
<sequence>MLTFTPPNWDDYELLDSGDKQILERFGIYILSRFEQRALWSKSQSEEFWKKADASHIHKGEKGSWQFRTKISEPWVIPWRGLLFRLRPTSFKHIGIFPEMSVHWSWIIEKIKSAQRQINVLNLFAYTGGCTLAASSAGASVTHLDASKEIVTWAHENAKLSGLSDRPVRWIVDDAVTFVKREIKRGRSYDAIIIDPPKFGRAENGKLWKIEEDLPALLKLCRQLLGKQPLFIILNTYAVAFSSVTLANLLVKLMKGTDGVIENGEILIPQIGKQIFLPTAIFARWSV</sequence>
<accession>A0A1F7IV57</accession>
<evidence type="ECO:0000313" key="7">
    <source>
        <dbReference type="Proteomes" id="UP000177141"/>
    </source>
</evidence>
<dbReference type="PANTHER" id="PTHR43042">
    <property type="entry name" value="SAM-DEPENDENT METHYLTRANSFERASE"/>
    <property type="match status" value="1"/>
</dbReference>
<dbReference type="InterPro" id="IPR029063">
    <property type="entry name" value="SAM-dependent_MTases_sf"/>
</dbReference>
<dbReference type="GO" id="GO:0008168">
    <property type="term" value="F:methyltransferase activity"/>
    <property type="evidence" value="ECO:0007669"/>
    <property type="project" value="UniProtKB-KW"/>
</dbReference>
<dbReference type="Gene3D" id="2.60.40.1180">
    <property type="entry name" value="Golgi alpha-mannosidase II"/>
    <property type="match status" value="1"/>
</dbReference>
<keyword evidence="4" id="KW-0812">Transmembrane</keyword>
<evidence type="ECO:0000256" key="1">
    <source>
        <dbReference type="ARBA" id="ARBA00022603"/>
    </source>
</evidence>
<dbReference type="STRING" id="1802061.A3A93_05695"/>
<dbReference type="Proteomes" id="UP000177141">
    <property type="component" value="Unassembled WGS sequence"/>
</dbReference>
<dbReference type="EMBL" id="MGAL01000034">
    <property type="protein sequence ID" value="OGK47259.1"/>
    <property type="molecule type" value="Genomic_DNA"/>
</dbReference>
<keyword evidence="4" id="KW-1133">Transmembrane helix</keyword>
<protein>
    <recommendedName>
        <fullName evidence="5">S-adenosylmethionine-dependent methyltransferase domain-containing protein</fullName>
    </recommendedName>
</protein>
<evidence type="ECO:0000256" key="4">
    <source>
        <dbReference type="SAM" id="Phobius"/>
    </source>
</evidence>
<keyword evidence="4" id="KW-0472">Membrane</keyword>
<evidence type="ECO:0000313" key="6">
    <source>
        <dbReference type="EMBL" id="OGK47259.1"/>
    </source>
</evidence>
<dbReference type="Gene3D" id="3.40.50.150">
    <property type="entry name" value="Vaccinia Virus protein VP39"/>
    <property type="match status" value="1"/>
</dbReference>
<name>A0A1F7IV57_9BACT</name>